<feature type="compositionally biased region" description="Basic and acidic residues" evidence="1">
    <location>
        <begin position="1"/>
        <end position="16"/>
    </location>
</feature>
<keyword evidence="3" id="KW-1185">Reference proteome</keyword>
<protein>
    <submittedName>
        <fullName evidence="2">Uncharacterized protein</fullName>
    </submittedName>
</protein>
<feature type="compositionally biased region" description="Pro residues" evidence="1">
    <location>
        <begin position="30"/>
        <end position="48"/>
    </location>
</feature>
<feature type="compositionally biased region" description="Low complexity" evidence="1">
    <location>
        <begin position="177"/>
        <end position="191"/>
    </location>
</feature>
<feature type="compositionally biased region" description="Low complexity" evidence="1">
    <location>
        <begin position="18"/>
        <end position="29"/>
    </location>
</feature>
<dbReference type="Proteomes" id="UP000283509">
    <property type="component" value="Unassembled WGS sequence"/>
</dbReference>
<proteinExistence type="predicted"/>
<feature type="region of interest" description="Disordered" evidence="1">
    <location>
        <begin position="217"/>
        <end position="247"/>
    </location>
</feature>
<feature type="compositionally biased region" description="Polar residues" evidence="1">
    <location>
        <begin position="52"/>
        <end position="65"/>
    </location>
</feature>
<feature type="compositionally biased region" description="Pro residues" evidence="1">
    <location>
        <begin position="235"/>
        <end position="247"/>
    </location>
</feature>
<name>A0A3R7PLF7_PENVA</name>
<feature type="region of interest" description="Disordered" evidence="1">
    <location>
        <begin position="1"/>
        <end position="195"/>
    </location>
</feature>
<dbReference type="STRING" id="6689.A0A3R7PLF7"/>
<reference evidence="2 3" key="2">
    <citation type="submission" date="2019-01" db="EMBL/GenBank/DDBJ databases">
        <title>The decoding of complex shrimp genome reveals the adaptation for benthos swimmer, frequently molting mechanism and breeding impact on genome.</title>
        <authorList>
            <person name="Sun Y."/>
            <person name="Gao Y."/>
            <person name="Yu Y."/>
        </authorList>
    </citation>
    <scope>NUCLEOTIDE SEQUENCE [LARGE SCALE GENOMIC DNA]</scope>
    <source>
        <tissue evidence="2">Muscle</tissue>
    </source>
</reference>
<reference evidence="2 3" key="1">
    <citation type="submission" date="2018-04" db="EMBL/GenBank/DDBJ databases">
        <authorList>
            <person name="Zhang X."/>
            <person name="Yuan J."/>
            <person name="Li F."/>
            <person name="Xiang J."/>
        </authorList>
    </citation>
    <scope>NUCLEOTIDE SEQUENCE [LARGE SCALE GENOMIC DNA]</scope>
    <source>
        <tissue evidence="2">Muscle</tissue>
    </source>
</reference>
<sequence>MELEGHESLPHQKGIYELRSSSQTSTSTPFRPPPPLPQPPALLPPQPSFPTTSLLNPQHSINYPTSARRPTPPSHLYLPLPLPQLVSSPHSNNPHPRLPHHLPLPSAQNSPPQPDVPLALLSHPPLSYPHRPSYPHHPLLPHTSSISPSHSQDVPPASHTLPSTSQLSPSFPTFLNPHPLLTPTSSSTSPHYQRPHSTCLPTPSFCLPLPPPCYPTPSPNPHTPPSISLRRPDVHPPPFPTTSPPPPQLVPLCPILTPHRPPTHPTLLLHLRSIKSLAQPDPDVNLHLLRHPLSSYPPPLLPTTLLLTPTLPQISPPPQPERPPLLPHHLPPPRQLVFSPHTSYPTPSSTPTHLLSHLASLPDVHPSFPPLPLPPPSISPLFPPPPTPHPHLPNTLLLHLPRLVLLSQTSTSPPLPPSLSYPTTRITPTTLSYPHHLRLN</sequence>
<dbReference type="AlphaFoldDB" id="A0A3R7PLF7"/>
<gene>
    <name evidence="2" type="ORF">C7M84_005757</name>
</gene>
<feature type="compositionally biased region" description="Low complexity" evidence="1">
    <location>
        <begin position="74"/>
        <end position="106"/>
    </location>
</feature>
<organism evidence="2 3">
    <name type="scientific">Penaeus vannamei</name>
    <name type="common">Whiteleg shrimp</name>
    <name type="synonym">Litopenaeus vannamei</name>
    <dbReference type="NCBI Taxonomy" id="6689"/>
    <lineage>
        <taxon>Eukaryota</taxon>
        <taxon>Metazoa</taxon>
        <taxon>Ecdysozoa</taxon>
        <taxon>Arthropoda</taxon>
        <taxon>Crustacea</taxon>
        <taxon>Multicrustacea</taxon>
        <taxon>Malacostraca</taxon>
        <taxon>Eumalacostraca</taxon>
        <taxon>Eucarida</taxon>
        <taxon>Decapoda</taxon>
        <taxon>Dendrobranchiata</taxon>
        <taxon>Penaeoidea</taxon>
        <taxon>Penaeidae</taxon>
        <taxon>Penaeus</taxon>
    </lineage>
</organism>
<accession>A0A3R7PLF7</accession>
<feature type="compositionally biased region" description="Low complexity" evidence="1">
    <location>
        <begin position="117"/>
        <end position="151"/>
    </location>
</feature>
<evidence type="ECO:0000313" key="3">
    <source>
        <dbReference type="Proteomes" id="UP000283509"/>
    </source>
</evidence>
<evidence type="ECO:0000256" key="1">
    <source>
        <dbReference type="SAM" id="MobiDB-lite"/>
    </source>
</evidence>
<feature type="compositionally biased region" description="Polar residues" evidence="1">
    <location>
        <begin position="160"/>
        <end position="173"/>
    </location>
</feature>
<comment type="caution">
    <text evidence="2">The sequence shown here is derived from an EMBL/GenBank/DDBJ whole genome shotgun (WGS) entry which is preliminary data.</text>
</comment>
<evidence type="ECO:0000313" key="2">
    <source>
        <dbReference type="EMBL" id="ROT75687.1"/>
    </source>
</evidence>
<dbReference type="EMBL" id="QCYY01001746">
    <property type="protein sequence ID" value="ROT75687.1"/>
    <property type="molecule type" value="Genomic_DNA"/>
</dbReference>